<dbReference type="AlphaFoldDB" id="A0A3B0VJR2"/>
<feature type="domain" description="Glycosyltransferase 2-like" evidence="2">
    <location>
        <begin position="10"/>
        <end position="159"/>
    </location>
</feature>
<accession>A0A3B0VJR2</accession>
<dbReference type="InterPro" id="IPR050834">
    <property type="entry name" value="Glycosyltransf_2"/>
</dbReference>
<keyword evidence="1" id="KW-0812">Transmembrane</keyword>
<evidence type="ECO:0000256" key="1">
    <source>
        <dbReference type="SAM" id="Phobius"/>
    </source>
</evidence>
<dbReference type="EMBL" id="UOEX01000353">
    <property type="protein sequence ID" value="VAW40780.1"/>
    <property type="molecule type" value="Genomic_DNA"/>
</dbReference>
<keyword evidence="1" id="KW-1133">Transmembrane helix</keyword>
<evidence type="ECO:0000313" key="3">
    <source>
        <dbReference type="EMBL" id="VAW40780.1"/>
    </source>
</evidence>
<dbReference type="InterPro" id="IPR029044">
    <property type="entry name" value="Nucleotide-diphossugar_trans"/>
</dbReference>
<protein>
    <recommendedName>
        <fullName evidence="2">Glycosyltransferase 2-like domain-containing protein</fullName>
    </recommendedName>
</protein>
<feature type="transmembrane region" description="Helical" evidence="1">
    <location>
        <begin position="277"/>
        <end position="300"/>
    </location>
</feature>
<dbReference type="CDD" id="cd00761">
    <property type="entry name" value="Glyco_tranf_GTA_type"/>
    <property type="match status" value="1"/>
</dbReference>
<dbReference type="PANTHER" id="PTHR43685">
    <property type="entry name" value="GLYCOSYLTRANSFERASE"/>
    <property type="match status" value="1"/>
</dbReference>
<keyword evidence="1" id="KW-0472">Membrane</keyword>
<dbReference type="Pfam" id="PF00535">
    <property type="entry name" value="Glycos_transf_2"/>
    <property type="match status" value="1"/>
</dbReference>
<reference evidence="3" key="1">
    <citation type="submission" date="2018-06" db="EMBL/GenBank/DDBJ databases">
        <authorList>
            <person name="Zhirakovskaya E."/>
        </authorList>
    </citation>
    <scope>NUCLEOTIDE SEQUENCE</scope>
</reference>
<dbReference type="PANTHER" id="PTHR43685:SF2">
    <property type="entry name" value="GLYCOSYLTRANSFERASE 2-LIKE DOMAIN-CONTAINING PROTEIN"/>
    <property type="match status" value="1"/>
</dbReference>
<sequence length="303" mass="33938">MSELAGSRFSIIIPCHNDLDGLCACLSGIYQQKGGTSFEVIVVDDCSDMDVSERLRAQYPKVIFARLQKNSGPGAARNKGIEKARGQYIAFIDSDVVPNPLWLTSLDAEFKRGAVIICGQVRHSSKFWARLTALTAFGEYQINQNGYRRHCPSVNYAIAADVMAPFSYDETIPFAGEDVVLSTQLTNAGHSIRYLTSAWVLHNPVLSIWKYCRRSFIYGKGFRFSRARCPELSGYNLHRYLGALSSVVLFFIRSGIDFTRLAKLRKELSIELWEIPIFGAGVLFTRLVYAAGVFAGYIMMDKH</sequence>
<name>A0A3B0VJR2_9ZZZZ</name>
<organism evidence="3">
    <name type="scientific">hydrothermal vent metagenome</name>
    <dbReference type="NCBI Taxonomy" id="652676"/>
    <lineage>
        <taxon>unclassified sequences</taxon>
        <taxon>metagenomes</taxon>
        <taxon>ecological metagenomes</taxon>
    </lineage>
</organism>
<dbReference type="SUPFAM" id="SSF53448">
    <property type="entry name" value="Nucleotide-diphospho-sugar transferases"/>
    <property type="match status" value="1"/>
</dbReference>
<evidence type="ECO:0000259" key="2">
    <source>
        <dbReference type="Pfam" id="PF00535"/>
    </source>
</evidence>
<dbReference type="Gene3D" id="3.90.550.10">
    <property type="entry name" value="Spore Coat Polysaccharide Biosynthesis Protein SpsA, Chain A"/>
    <property type="match status" value="1"/>
</dbReference>
<gene>
    <name evidence="3" type="ORF">MNBD_DELTA03-989</name>
</gene>
<dbReference type="InterPro" id="IPR001173">
    <property type="entry name" value="Glyco_trans_2-like"/>
</dbReference>
<proteinExistence type="predicted"/>